<protein>
    <submittedName>
        <fullName evidence="2">Reverse transcriptase domain-containing protein</fullName>
    </submittedName>
</protein>
<gene>
    <name evidence="2" type="ORF">Tco_1045309</name>
</gene>
<evidence type="ECO:0000313" key="2">
    <source>
        <dbReference type="EMBL" id="GJT78584.1"/>
    </source>
</evidence>
<dbReference type="CDD" id="cd00303">
    <property type="entry name" value="retropepsin_like"/>
    <property type="match status" value="1"/>
</dbReference>
<name>A0ABQ5GTF7_9ASTR</name>
<keyword evidence="2" id="KW-0808">Transferase</keyword>
<dbReference type="EMBL" id="BQNB010018816">
    <property type="protein sequence ID" value="GJT78584.1"/>
    <property type="molecule type" value="Genomic_DNA"/>
</dbReference>
<proteinExistence type="predicted"/>
<dbReference type="GO" id="GO:0003964">
    <property type="term" value="F:RNA-directed DNA polymerase activity"/>
    <property type="evidence" value="ECO:0007669"/>
    <property type="project" value="UniProtKB-KW"/>
</dbReference>
<sequence>MKKMMKAKFLPENHRQEAFLDYYNLSQQNMIVEEVIKEFDKLRMRCDVVEEEEQVIARFLGVLKPVRLLIFGLGHYARDCLNMKTLAFVPNDAGRIYDTDAEPESDEPGDELVYLDRREALVIQRVLNVDVSKSIDDNSRLRNNIFRELGMKTEDHPEPYQLTWLKKGNTVRVSKRCLVQFSIGKSYKDKVWCEVIPMDAAHILLGRPWQFDRKTKHDGFQNTYSFKKDDLSPYIGDSDDEPDSGSSLFQEWEDDADSVNERVNVANTLGAYFAATNFCSGLG</sequence>
<accession>A0ABQ5GTF7</accession>
<reference evidence="2" key="1">
    <citation type="journal article" date="2022" name="Int. J. Mol. Sci.">
        <title>Draft Genome of Tanacetum Coccineum: Genomic Comparison of Closely Related Tanacetum-Family Plants.</title>
        <authorList>
            <person name="Yamashiro T."/>
            <person name="Shiraishi A."/>
            <person name="Nakayama K."/>
            <person name="Satake H."/>
        </authorList>
    </citation>
    <scope>NUCLEOTIDE SEQUENCE</scope>
</reference>
<evidence type="ECO:0000313" key="3">
    <source>
        <dbReference type="Proteomes" id="UP001151760"/>
    </source>
</evidence>
<reference evidence="2" key="2">
    <citation type="submission" date="2022-01" db="EMBL/GenBank/DDBJ databases">
        <authorList>
            <person name="Yamashiro T."/>
            <person name="Shiraishi A."/>
            <person name="Satake H."/>
            <person name="Nakayama K."/>
        </authorList>
    </citation>
    <scope>NUCLEOTIDE SEQUENCE</scope>
</reference>
<organism evidence="2 3">
    <name type="scientific">Tanacetum coccineum</name>
    <dbReference type="NCBI Taxonomy" id="301880"/>
    <lineage>
        <taxon>Eukaryota</taxon>
        <taxon>Viridiplantae</taxon>
        <taxon>Streptophyta</taxon>
        <taxon>Embryophyta</taxon>
        <taxon>Tracheophyta</taxon>
        <taxon>Spermatophyta</taxon>
        <taxon>Magnoliopsida</taxon>
        <taxon>eudicotyledons</taxon>
        <taxon>Gunneridae</taxon>
        <taxon>Pentapetalae</taxon>
        <taxon>asterids</taxon>
        <taxon>campanulids</taxon>
        <taxon>Asterales</taxon>
        <taxon>Asteraceae</taxon>
        <taxon>Asteroideae</taxon>
        <taxon>Anthemideae</taxon>
        <taxon>Anthemidinae</taxon>
        <taxon>Tanacetum</taxon>
    </lineage>
</organism>
<dbReference type="Proteomes" id="UP001151760">
    <property type="component" value="Unassembled WGS sequence"/>
</dbReference>
<comment type="caution">
    <text evidence="2">The sequence shown here is derived from an EMBL/GenBank/DDBJ whole genome shotgun (WGS) entry which is preliminary data.</text>
</comment>
<dbReference type="Pfam" id="PF03732">
    <property type="entry name" value="Retrotrans_gag"/>
    <property type="match status" value="1"/>
</dbReference>
<evidence type="ECO:0000259" key="1">
    <source>
        <dbReference type="Pfam" id="PF03732"/>
    </source>
</evidence>
<feature type="domain" description="Retrotransposon gag" evidence="1">
    <location>
        <begin position="1"/>
        <end position="64"/>
    </location>
</feature>
<keyword evidence="2" id="KW-0548">Nucleotidyltransferase</keyword>
<dbReference type="InterPro" id="IPR005162">
    <property type="entry name" value="Retrotrans_gag_dom"/>
</dbReference>
<dbReference type="PANTHER" id="PTHR35046">
    <property type="entry name" value="ZINC KNUCKLE (CCHC-TYPE) FAMILY PROTEIN"/>
    <property type="match status" value="1"/>
</dbReference>
<keyword evidence="3" id="KW-1185">Reference proteome</keyword>
<dbReference type="PANTHER" id="PTHR35046:SF23">
    <property type="entry name" value="NUCLEOTIDYLTRANSFERASE, RIBONUCLEASE H"/>
    <property type="match status" value="1"/>
</dbReference>
<keyword evidence="2" id="KW-0695">RNA-directed DNA polymerase</keyword>